<dbReference type="SUPFAM" id="SSF109604">
    <property type="entry name" value="HD-domain/PDEase-like"/>
    <property type="match status" value="1"/>
</dbReference>
<dbReference type="GO" id="GO:0005737">
    <property type="term" value="C:cytoplasm"/>
    <property type="evidence" value="ECO:0007669"/>
    <property type="project" value="TreeGrafter"/>
</dbReference>
<evidence type="ECO:0000256" key="9">
    <source>
        <dbReference type="ARBA" id="ARBA00022723"/>
    </source>
</evidence>
<dbReference type="InterPro" id="IPR039356">
    <property type="entry name" value="YfbR/HDDC2"/>
</dbReference>
<keyword evidence="10" id="KW-0378">Hydrolase</keyword>
<evidence type="ECO:0000256" key="8">
    <source>
        <dbReference type="ARBA" id="ARBA00015933"/>
    </source>
</evidence>
<evidence type="ECO:0000256" key="10">
    <source>
        <dbReference type="ARBA" id="ARBA00022801"/>
    </source>
</evidence>
<comment type="similarity">
    <text evidence="5">Belongs to the HDDC2 family.</text>
</comment>
<dbReference type="Proteomes" id="UP000887561">
    <property type="component" value="Unplaced"/>
</dbReference>
<dbReference type="FunFam" id="1.10.3210.10:FF:000035">
    <property type="entry name" value="HD family hydrolase"/>
    <property type="match status" value="1"/>
</dbReference>
<dbReference type="Pfam" id="PF13857">
    <property type="entry name" value="Ank_5"/>
    <property type="match status" value="1"/>
</dbReference>
<dbReference type="PANTHER" id="PTHR11845:SF13">
    <property type="entry name" value="5'-DEOXYNUCLEOTIDASE HDDC2"/>
    <property type="match status" value="1"/>
</dbReference>
<dbReference type="SMART" id="SM00248">
    <property type="entry name" value="ANK"/>
    <property type="match status" value="1"/>
</dbReference>
<keyword evidence="9" id="KW-0479">Metal-binding</keyword>
<evidence type="ECO:0000256" key="5">
    <source>
        <dbReference type="ARBA" id="ARBA00009999"/>
    </source>
</evidence>
<feature type="repeat" description="ANK" evidence="12">
    <location>
        <begin position="13"/>
        <end position="47"/>
    </location>
</feature>
<dbReference type="Gene3D" id="1.10.3210.10">
    <property type="entry name" value="Hypothetical protein af1432"/>
    <property type="match status" value="1"/>
</dbReference>
<dbReference type="WBParaSite" id="scaffold1820_cov208.g3696">
    <property type="protein sequence ID" value="scaffold1820_cov208.g3696"/>
    <property type="gene ID" value="scaffold1820_cov208.g3696"/>
</dbReference>
<comment type="cofactor">
    <cofactor evidence="3">
        <name>Co(2+)</name>
        <dbReference type="ChEBI" id="CHEBI:48828"/>
    </cofactor>
</comment>
<dbReference type="PROSITE" id="PS50088">
    <property type="entry name" value="ANK_REPEAT"/>
    <property type="match status" value="1"/>
</dbReference>
<name>A0A915LSD0_MELJA</name>
<protein>
    <recommendedName>
        <fullName evidence="8">5'-deoxynucleotidase HDDC2</fullName>
        <ecNumber evidence="7">3.1.3.89</ecNumber>
    </recommendedName>
    <alternativeName>
        <fullName evidence="11">HD domain-containing protein 2</fullName>
    </alternativeName>
</protein>
<dbReference type="InterPro" id="IPR036770">
    <property type="entry name" value="Ankyrin_rpt-contain_sf"/>
</dbReference>
<keyword evidence="14" id="KW-1185">Reference proteome</keyword>
<dbReference type="EC" id="3.1.3.89" evidence="7"/>
<keyword evidence="12" id="KW-0040">ANK repeat</keyword>
<dbReference type="InterPro" id="IPR002110">
    <property type="entry name" value="Ankyrin_rpt"/>
</dbReference>
<evidence type="ECO:0000256" key="7">
    <source>
        <dbReference type="ARBA" id="ARBA00012964"/>
    </source>
</evidence>
<comment type="cofactor">
    <cofactor evidence="2">
        <name>Mn(2+)</name>
        <dbReference type="ChEBI" id="CHEBI:29035"/>
    </cofactor>
</comment>
<evidence type="ECO:0000259" key="13">
    <source>
        <dbReference type="SMART" id="SM00471"/>
    </source>
</evidence>
<evidence type="ECO:0000313" key="15">
    <source>
        <dbReference type="WBParaSite" id="scaffold1820_cov208.g3696"/>
    </source>
</evidence>
<dbReference type="Gene3D" id="1.25.40.20">
    <property type="entry name" value="Ankyrin repeat-containing domain"/>
    <property type="match status" value="1"/>
</dbReference>
<dbReference type="GO" id="GO:0002953">
    <property type="term" value="F:5'-deoxynucleotidase activity"/>
    <property type="evidence" value="ECO:0007669"/>
    <property type="project" value="UniProtKB-EC"/>
</dbReference>
<sequence length="247" mass="28027">LEKGADINAQDDRGATPLHRAATCEDGQFEVAILLANYGANINKMNREEKTPLDLVKDAQKKMVVDLFNLLEIVDRLKHLKRTGWVMYAVAECETVASHMYRMAILSMSLAECRKDLDIDKCVRMALVHDIGEAIIGDITPNCGVSVEKKYIIEKQAVEQISTYVPASIGENWTQLWLEYAEACTPEAKAVKQLDKLATLSYEEKDKTLDFEEFFNSTKNAFSEEPFVEWANLIREKRKGLKEKNFA</sequence>
<evidence type="ECO:0000256" key="2">
    <source>
        <dbReference type="ARBA" id="ARBA00001936"/>
    </source>
</evidence>
<evidence type="ECO:0000256" key="4">
    <source>
        <dbReference type="ARBA" id="ARBA00004074"/>
    </source>
</evidence>
<evidence type="ECO:0000256" key="6">
    <source>
        <dbReference type="ARBA" id="ARBA00011738"/>
    </source>
</evidence>
<dbReference type="PANTHER" id="PTHR11845">
    <property type="entry name" value="5'-DEOXYNUCLEOTIDASE HDDC2"/>
    <property type="match status" value="1"/>
</dbReference>
<dbReference type="GO" id="GO:0046872">
    <property type="term" value="F:metal ion binding"/>
    <property type="evidence" value="ECO:0007669"/>
    <property type="project" value="UniProtKB-KW"/>
</dbReference>
<dbReference type="PROSITE" id="PS50297">
    <property type="entry name" value="ANK_REP_REGION"/>
    <property type="match status" value="1"/>
</dbReference>
<evidence type="ECO:0000313" key="14">
    <source>
        <dbReference type="Proteomes" id="UP000887561"/>
    </source>
</evidence>
<dbReference type="SMART" id="SM00471">
    <property type="entry name" value="HDc"/>
    <property type="match status" value="1"/>
</dbReference>
<proteinExistence type="inferred from homology"/>
<accession>A0A915LSD0</accession>
<comment type="function">
    <text evidence="4">Catalyzes the dephosphorylation of the nucleoside 5'-monophosphates deoxyadenosine monophosphate (dAMP), deoxycytidine monophosphate (dCMP), deoxyguanosine monophosphate (dGMP) and deoxythymidine monophosphate (dTMP).</text>
</comment>
<comment type="catalytic activity">
    <reaction evidence="1">
        <text>a 2'-deoxyribonucleoside 5'-phosphate + H2O = a 2'-deoxyribonucleoside + phosphate</text>
        <dbReference type="Rhea" id="RHEA:36167"/>
        <dbReference type="ChEBI" id="CHEBI:15377"/>
        <dbReference type="ChEBI" id="CHEBI:18274"/>
        <dbReference type="ChEBI" id="CHEBI:43474"/>
        <dbReference type="ChEBI" id="CHEBI:65317"/>
        <dbReference type="EC" id="3.1.3.89"/>
    </reaction>
</comment>
<evidence type="ECO:0000256" key="12">
    <source>
        <dbReference type="PROSITE-ProRule" id="PRU00023"/>
    </source>
</evidence>
<dbReference type="Pfam" id="PF13023">
    <property type="entry name" value="HD_3"/>
    <property type="match status" value="1"/>
</dbReference>
<evidence type="ECO:0000256" key="1">
    <source>
        <dbReference type="ARBA" id="ARBA00001638"/>
    </source>
</evidence>
<dbReference type="InterPro" id="IPR006674">
    <property type="entry name" value="HD_domain"/>
</dbReference>
<reference evidence="15" key="1">
    <citation type="submission" date="2022-11" db="UniProtKB">
        <authorList>
            <consortium name="WormBaseParasite"/>
        </authorList>
    </citation>
    <scope>IDENTIFICATION</scope>
</reference>
<evidence type="ECO:0000256" key="11">
    <source>
        <dbReference type="ARBA" id="ARBA00032735"/>
    </source>
</evidence>
<comment type="subunit">
    <text evidence="6">Homodimer.</text>
</comment>
<dbReference type="AlphaFoldDB" id="A0A915LSD0"/>
<organism evidence="14 15">
    <name type="scientific">Meloidogyne javanica</name>
    <name type="common">Root-knot nematode worm</name>
    <dbReference type="NCBI Taxonomy" id="6303"/>
    <lineage>
        <taxon>Eukaryota</taxon>
        <taxon>Metazoa</taxon>
        <taxon>Ecdysozoa</taxon>
        <taxon>Nematoda</taxon>
        <taxon>Chromadorea</taxon>
        <taxon>Rhabditida</taxon>
        <taxon>Tylenchina</taxon>
        <taxon>Tylenchomorpha</taxon>
        <taxon>Tylenchoidea</taxon>
        <taxon>Meloidogynidae</taxon>
        <taxon>Meloidogyninae</taxon>
        <taxon>Meloidogyne</taxon>
        <taxon>Meloidogyne incognita group</taxon>
    </lineage>
</organism>
<dbReference type="SUPFAM" id="SSF48403">
    <property type="entry name" value="Ankyrin repeat"/>
    <property type="match status" value="1"/>
</dbReference>
<dbReference type="InterPro" id="IPR003607">
    <property type="entry name" value="HD/PDEase_dom"/>
</dbReference>
<feature type="domain" description="HD/PDEase" evidence="13">
    <location>
        <begin position="92"/>
        <end position="209"/>
    </location>
</feature>
<evidence type="ECO:0000256" key="3">
    <source>
        <dbReference type="ARBA" id="ARBA00001941"/>
    </source>
</evidence>